<dbReference type="GO" id="GO:0080120">
    <property type="term" value="P:CAAX-box protein maturation"/>
    <property type="evidence" value="ECO:0007669"/>
    <property type="project" value="UniProtKB-ARBA"/>
</dbReference>
<feature type="transmembrane region" description="Helical" evidence="1">
    <location>
        <begin position="142"/>
        <end position="160"/>
    </location>
</feature>
<dbReference type="GO" id="GO:0004175">
    <property type="term" value="F:endopeptidase activity"/>
    <property type="evidence" value="ECO:0007669"/>
    <property type="project" value="UniProtKB-ARBA"/>
</dbReference>
<keyword evidence="1" id="KW-0472">Membrane</keyword>
<feature type="transmembrane region" description="Helical" evidence="1">
    <location>
        <begin position="217"/>
        <end position="237"/>
    </location>
</feature>
<sequence length="291" mass="33146">MVAGLFIGKEAVAMIYGKTISDQVVQMRPVHSATYVYAMRMFLGLGNTVLGFWTPALVFAFLVVRKPRTYLKFDSHFSPVLLVYGLLFMVFFTPVTDITIYWNQHLSLPAPFKGVDKLIHDLENQNEAVFKEVMNMRSGGDLLVTLFVVGFLPAISEEFLFRGCLQTIFRRWDMSVHSAVWLAAFIFSFMHFEFLGFVPRMLLGGALGYLCAWSGSIWPSVFCHFLNNGFAVVVTYLYQHQQVKIDPDSNTPMFSHYIVYLFCLLISVSILVYYRKKAIATNPGQDGEELD</sequence>
<dbReference type="Pfam" id="PF02517">
    <property type="entry name" value="Rce1-like"/>
    <property type="match status" value="1"/>
</dbReference>
<evidence type="ECO:0000256" key="1">
    <source>
        <dbReference type="SAM" id="Phobius"/>
    </source>
</evidence>
<protein>
    <recommendedName>
        <fullName evidence="2">CAAX prenyl protease 2/Lysostaphin resistance protein A-like domain-containing protein</fullName>
    </recommendedName>
</protein>
<feature type="transmembrane region" description="Helical" evidence="1">
    <location>
        <begin position="37"/>
        <end position="64"/>
    </location>
</feature>
<evidence type="ECO:0000259" key="2">
    <source>
        <dbReference type="Pfam" id="PF02517"/>
    </source>
</evidence>
<dbReference type="PANTHER" id="PTHR43592:SF15">
    <property type="entry name" value="CAAX AMINO TERMINAL PROTEASE FAMILY PROTEIN"/>
    <property type="match status" value="1"/>
</dbReference>
<feature type="transmembrane region" description="Helical" evidence="1">
    <location>
        <begin position="257"/>
        <end position="274"/>
    </location>
</feature>
<feature type="transmembrane region" description="Helical" evidence="1">
    <location>
        <begin position="180"/>
        <end position="197"/>
    </location>
</feature>
<keyword evidence="4" id="KW-1185">Reference proteome</keyword>
<dbReference type="InterPro" id="IPR003675">
    <property type="entry name" value="Rce1/LyrA-like_dom"/>
</dbReference>
<organism evidence="3 4">
    <name type="scientific">Mucilaginibacter yixingensis</name>
    <dbReference type="NCBI Taxonomy" id="1295612"/>
    <lineage>
        <taxon>Bacteria</taxon>
        <taxon>Pseudomonadati</taxon>
        <taxon>Bacteroidota</taxon>
        <taxon>Sphingobacteriia</taxon>
        <taxon>Sphingobacteriales</taxon>
        <taxon>Sphingobacteriaceae</taxon>
        <taxon>Mucilaginibacter</taxon>
    </lineage>
</organism>
<gene>
    <name evidence="3" type="ORF">C8P68_10951</name>
</gene>
<name>A0A2T5J5C9_9SPHI</name>
<keyword evidence="1" id="KW-0812">Transmembrane</keyword>
<dbReference type="AlphaFoldDB" id="A0A2T5J5C9"/>
<proteinExistence type="predicted"/>
<dbReference type="PANTHER" id="PTHR43592">
    <property type="entry name" value="CAAX AMINO TERMINAL PROTEASE"/>
    <property type="match status" value="1"/>
</dbReference>
<keyword evidence="1" id="KW-1133">Transmembrane helix</keyword>
<dbReference type="Proteomes" id="UP000244168">
    <property type="component" value="Unassembled WGS sequence"/>
</dbReference>
<feature type="transmembrane region" description="Helical" evidence="1">
    <location>
        <begin position="76"/>
        <end position="102"/>
    </location>
</feature>
<accession>A0A2T5J5C9</accession>
<evidence type="ECO:0000313" key="4">
    <source>
        <dbReference type="Proteomes" id="UP000244168"/>
    </source>
</evidence>
<comment type="caution">
    <text evidence="3">The sequence shown here is derived from an EMBL/GenBank/DDBJ whole genome shotgun (WGS) entry which is preliminary data.</text>
</comment>
<feature type="domain" description="CAAX prenyl protease 2/Lysostaphin resistance protein A-like" evidence="2">
    <location>
        <begin position="142"/>
        <end position="229"/>
    </location>
</feature>
<evidence type="ECO:0000313" key="3">
    <source>
        <dbReference type="EMBL" id="PTQ93179.1"/>
    </source>
</evidence>
<dbReference type="EMBL" id="QAOQ01000009">
    <property type="protein sequence ID" value="PTQ93179.1"/>
    <property type="molecule type" value="Genomic_DNA"/>
</dbReference>
<reference evidence="3 4" key="1">
    <citation type="submission" date="2018-04" db="EMBL/GenBank/DDBJ databases">
        <title>Genomic Encyclopedia of Archaeal and Bacterial Type Strains, Phase II (KMG-II): from individual species to whole genera.</title>
        <authorList>
            <person name="Goeker M."/>
        </authorList>
    </citation>
    <scope>NUCLEOTIDE SEQUENCE [LARGE SCALE GENOMIC DNA]</scope>
    <source>
        <strain evidence="3 4">DSM 26809</strain>
    </source>
</reference>